<dbReference type="InterPro" id="IPR000768">
    <property type="entry name" value="ART"/>
</dbReference>
<dbReference type="Gene3D" id="3.90.176.10">
    <property type="entry name" value="Toxin ADP-ribosyltransferase, Chain A, domain 1"/>
    <property type="match status" value="1"/>
</dbReference>
<keyword evidence="12" id="KW-1185">Reference proteome</keyword>
<reference evidence="13" key="1">
    <citation type="submission" date="2025-08" db="UniProtKB">
        <authorList>
            <consortium name="RefSeq"/>
        </authorList>
    </citation>
    <scope>IDENTIFICATION</scope>
    <source>
        <tissue evidence="13">Blood</tissue>
    </source>
</reference>
<keyword evidence="6 10" id="KW-0521">NADP</keyword>
<dbReference type="PANTHER" id="PTHR10339">
    <property type="entry name" value="ADP-RIBOSYLTRANSFERASE"/>
    <property type="match status" value="1"/>
</dbReference>
<comment type="similarity">
    <text evidence="1 10">Belongs to the Arg-specific ADP-ribosyltransferase family.</text>
</comment>
<keyword evidence="3 10" id="KW-0808">Transferase</keyword>
<evidence type="ECO:0000256" key="3">
    <source>
        <dbReference type="ARBA" id="ARBA00022679"/>
    </source>
</evidence>
<name>A0AA97K841_EUBMA</name>
<dbReference type="InterPro" id="IPR050999">
    <property type="entry name" value="ADP-ribosyltransferase_ARG"/>
</dbReference>
<evidence type="ECO:0000256" key="10">
    <source>
        <dbReference type="RuleBase" id="RU361228"/>
    </source>
</evidence>
<evidence type="ECO:0000313" key="13">
    <source>
        <dbReference type="RefSeq" id="XP_054850301.1"/>
    </source>
</evidence>
<evidence type="ECO:0000256" key="8">
    <source>
        <dbReference type="ARBA" id="ARBA00023157"/>
    </source>
</evidence>
<keyword evidence="5" id="KW-0732">Signal</keyword>
<evidence type="ECO:0000256" key="6">
    <source>
        <dbReference type="ARBA" id="ARBA00022857"/>
    </source>
</evidence>
<dbReference type="PANTHER" id="PTHR10339:SF19">
    <property type="entry name" value="GPI-LINKED NAD(P)(+)--ARGININE ADP-RIBOSYLTRANSFERASE 1"/>
    <property type="match status" value="1"/>
</dbReference>
<dbReference type="GO" id="GO:0003950">
    <property type="term" value="F:NAD+ poly-ADP-ribosyltransferase activity"/>
    <property type="evidence" value="ECO:0007669"/>
    <property type="project" value="TreeGrafter"/>
</dbReference>
<evidence type="ECO:0000256" key="9">
    <source>
        <dbReference type="ARBA" id="ARBA00047597"/>
    </source>
</evidence>
<dbReference type="GO" id="GO:0106274">
    <property type="term" value="F:NAD+-protein-arginine ADP-ribosyltransferase activity"/>
    <property type="evidence" value="ECO:0007669"/>
    <property type="project" value="UniProtKB-EC"/>
</dbReference>
<feature type="transmembrane region" description="Helical" evidence="11">
    <location>
        <begin position="47"/>
        <end position="65"/>
    </location>
</feature>
<evidence type="ECO:0000256" key="5">
    <source>
        <dbReference type="ARBA" id="ARBA00022729"/>
    </source>
</evidence>
<dbReference type="GeneID" id="129339743"/>
<evidence type="ECO:0000256" key="11">
    <source>
        <dbReference type="SAM" id="Phobius"/>
    </source>
</evidence>
<dbReference type="EC" id="2.4.2.31" evidence="10"/>
<dbReference type="FunFam" id="3.90.176.10:FF:000001">
    <property type="entry name" value="NAD(P)(+)--arginine ADP-ribosyltransferase"/>
    <property type="match status" value="1"/>
</dbReference>
<sequence>MKIRNSLPEDILIKRAPTDCSHTTKKKDPRFRQGCYKRQKYIRMDSLLWTVVLLVSVSIVLPAAGDAELQADSNETTASPSNPVLNLAYYTLDDKYNGCVKALKRKLKSLLKTELAMSETYRDTWNKALENWRRIKDSKSFPQNITEFVEVAILTYASEKPKVYPEFNAATRTAGKGPKEYEAYLFKSLHFLLTIAAKEPQLKPLKCISVYRGTDVEFSIEKTFRFGQFTSTSERKEIAYRFGKTTFFRLFTCKGYSISEMSTYQSEEEVLIPPFEIFQVTLIKDTAKGKTINANSAGSCSNHNCAFVGKGWNGTQACPEHQVPELLALAIFKGSLNPERAVLTPANTSAATLDEPTASVIIPFCKL</sequence>
<organism evidence="12 13">
    <name type="scientific">Eublepharis macularius</name>
    <name type="common">Leopard gecko</name>
    <name type="synonym">Cyrtodactylus macularius</name>
    <dbReference type="NCBI Taxonomy" id="481883"/>
    <lineage>
        <taxon>Eukaryota</taxon>
        <taxon>Metazoa</taxon>
        <taxon>Chordata</taxon>
        <taxon>Craniata</taxon>
        <taxon>Vertebrata</taxon>
        <taxon>Euteleostomi</taxon>
        <taxon>Lepidosauria</taxon>
        <taxon>Squamata</taxon>
        <taxon>Bifurcata</taxon>
        <taxon>Gekkota</taxon>
        <taxon>Eublepharidae</taxon>
        <taxon>Eublepharinae</taxon>
        <taxon>Eublepharis</taxon>
    </lineage>
</organism>
<keyword evidence="2 10" id="KW-0328">Glycosyltransferase</keyword>
<dbReference type="Pfam" id="PF01129">
    <property type="entry name" value="ART"/>
    <property type="match status" value="1"/>
</dbReference>
<keyword evidence="4" id="KW-0548">Nucleotidyltransferase</keyword>
<evidence type="ECO:0000256" key="7">
    <source>
        <dbReference type="ARBA" id="ARBA00023027"/>
    </source>
</evidence>
<gene>
    <name evidence="13" type="primary">LOC129339743</name>
</gene>
<keyword evidence="8" id="KW-1015">Disulfide bond</keyword>
<dbReference type="SUPFAM" id="SSF56399">
    <property type="entry name" value="ADP-ribosylation"/>
    <property type="match status" value="1"/>
</dbReference>
<dbReference type="Proteomes" id="UP001190640">
    <property type="component" value="Chromosome 12"/>
</dbReference>
<evidence type="ECO:0000313" key="12">
    <source>
        <dbReference type="Proteomes" id="UP001190640"/>
    </source>
</evidence>
<dbReference type="PRINTS" id="PR00970">
    <property type="entry name" value="RIBTRNSFRASE"/>
</dbReference>
<keyword evidence="11" id="KW-1133">Transmembrane helix</keyword>
<keyword evidence="7 10" id="KW-0520">NAD</keyword>
<keyword evidence="11" id="KW-0812">Transmembrane</keyword>
<dbReference type="RefSeq" id="XP_054850301.1">
    <property type="nucleotide sequence ID" value="XM_054994326.1"/>
</dbReference>
<comment type="catalytic activity">
    <reaction evidence="9 10">
        <text>L-arginyl-[protein] + NAD(+) = N(omega)-(ADP-D-ribosyl)-L-arginyl-[protein] + nicotinamide + H(+)</text>
        <dbReference type="Rhea" id="RHEA:19149"/>
        <dbReference type="Rhea" id="RHEA-COMP:10532"/>
        <dbReference type="Rhea" id="RHEA-COMP:15087"/>
        <dbReference type="ChEBI" id="CHEBI:15378"/>
        <dbReference type="ChEBI" id="CHEBI:17154"/>
        <dbReference type="ChEBI" id="CHEBI:29965"/>
        <dbReference type="ChEBI" id="CHEBI:57540"/>
        <dbReference type="ChEBI" id="CHEBI:142554"/>
        <dbReference type="EC" id="2.4.2.31"/>
    </reaction>
</comment>
<evidence type="ECO:0000256" key="1">
    <source>
        <dbReference type="ARBA" id="ARBA00009558"/>
    </source>
</evidence>
<dbReference type="AlphaFoldDB" id="A0AA97K841"/>
<dbReference type="KEGG" id="emc:129339743"/>
<accession>A0AA97K841</accession>
<dbReference type="PROSITE" id="PS01291">
    <property type="entry name" value="ART"/>
    <property type="match status" value="1"/>
</dbReference>
<proteinExistence type="inferred from homology"/>
<protein>
    <recommendedName>
        <fullName evidence="10">NAD(P)(+)--arginine ADP-ribosyltransferase</fullName>
        <ecNumber evidence="10">2.4.2.31</ecNumber>
    </recommendedName>
    <alternativeName>
        <fullName evidence="10">Mono(ADP-ribosyl)transferase</fullName>
    </alternativeName>
</protein>
<dbReference type="GO" id="GO:0016779">
    <property type="term" value="F:nucleotidyltransferase activity"/>
    <property type="evidence" value="ECO:0007669"/>
    <property type="project" value="UniProtKB-KW"/>
</dbReference>
<evidence type="ECO:0000256" key="2">
    <source>
        <dbReference type="ARBA" id="ARBA00022676"/>
    </source>
</evidence>
<keyword evidence="11" id="KW-0472">Membrane</keyword>
<dbReference type="PROSITE" id="PS51996">
    <property type="entry name" value="TR_MART"/>
    <property type="match status" value="1"/>
</dbReference>
<evidence type="ECO:0000256" key="4">
    <source>
        <dbReference type="ARBA" id="ARBA00022695"/>
    </source>
</evidence>